<keyword evidence="2" id="KW-0479">Metal-binding</keyword>
<evidence type="ECO:0000313" key="13">
    <source>
        <dbReference type="EnsemblProtists" id="PYU1_T010987"/>
    </source>
</evidence>
<evidence type="ECO:0000256" key="2">
    <source>
        <dbReference type="ARBA" id="ARBA00022723"/>
    </source>
</evidence>
<evidence type="ECO:0008006" key="15">
    <source>
        <dbReference type="Google" id="ProtNLM"/>
    </source>
</evidence>
<dbReference type="InParanoid" id="K3X188"/>
<dbReference type="GO" id="GO:0004842">
    <property type="term" value="F:ubiquitin-protein transferase activity"/>
    <property type="evidence" value="ECO:0007669"/>
    <property type="project" value="TreeGrafter"/>
</dbReference>
<dbReference type="PANTHER" id="PTHR13763">
    <property type="entry name" value="BREAST CANCER TYPE 1 SUSCEPTIBILITY PROTEIN BRCA1"/>
    <property type="match status" value="1"/>
</dbReference>
<dbReference type="InterPro" id="IPR017907">
    <property type="entry name" value="Znf_RING_CS"/>
</dbReference>
<feature type="compositionally biased region" description="Low complexity" evidence="10">
    <location>
        <begin position="117"/>
        <end position="128"/>
    </location>
</feature>
<dbReference type="EnsemblProtists" id="PYU1_T010987">
    <property type="protein sequence ID" value="PYU1_T010987"/>
    <property type="gene ID" value="PYU1_G010963"/>
</dbReference>
<keyword evidence="14" id="KW-1185">Reference proteome</keyword>
<accession>K3X188</accession>
<dbReference type="STRING" id="431595.K3X188"/>
<proteinExistence type="predicted"/>
<dbReference type="EMBL" id="GL376590">
    <property type="status" value="NOT_ANNOTATED_CDS"/>
    <property type="molecule type" value="Genomic_DNA"/>
</dbReference>
<dbReference type="InterPro" id="IPR001357">
    <property type="entry name" value="BRCT_dom"/>
</dbReference>
<dbReference type="SUPFAM" id="SSF52113">
    <property type="entry name" value="BRCT domain"/>
    <property type="match status" value="2"/>
</dbReference>
<reference evidence="14" key="2">
    <citation type="submission" date="2010-04" db="EMBL/GenBank/DDBJ databases">
        <authorList>
            <person name="Buell R."/>
            <person name="Hamilton J."/>
            <person name="Hostetler J."/>
        </authorList>
    </citation>
    <scope>NUCLEOTIDE SEQUENCE [LARGE SCALE GENOMIC DNA]</scope>
    <source>
        <strain evidence="14">DAOM:BR144</strain>
    </source>
</reference>
<evidence type="ECO:0000256" key="1">
    <source>
        <dbReference type="ARBA" id="ARBA00004123"/>
    </source>
</evidence>
<sequence length="649" mass="71070">MERGGAAQLKHLALAVDGFVAQLQCAICLCAYANPVSLPCNHCFCEECIHRALELKSVCPICKTPAKKRKLRYDTMIQQLLRATEMLNAPAKRGPVDIKEDEDDEDVLLLEEKPAASLSSSSSNETRPSSPPPTVAVAEPRRSVESSTSPKPSQSAAHKQNGYAHSEVEPFAGEVPKRRASGATEAKFTGSMPNGPRNRGASQAAAATRVRVNAPHSVTETTEDVDKQKPAVPPAQSHVNGVNAQIPVASQSVHVPLNGPFVKGQLVEVESRTWIGINKPGGTARITKVNGDGTYAVKYVLEPRSKSNVHDAFIRKASDEVVSTDVTPSRAVKQRQRRSAKHSVETPPSEEKAIVSAKKDKAVAGNKRKRSGMVFLCSGYDEKAMREIEKWSECLDAKIVSHWSNQVTHLIVKCVVGTNKLNGSVDEENNLRSTEASASAPPRPGTPGKRQLFGDANPIKRWVKIRSMKYLKALVGGRWIVSEEWLQACSAQGSYVSEVDFEADGHLKGRNIDDAVRRSRKRRQEILQMCPATVDPASVGTQLFEDFCFHLVGDFLPPMPPQLELNTLLCIGGGTPIRGLQDIASEMAKSENAKRQLVIVCDRINPVALRDTSKKLRSLPQLREFPDVPIMNYQWVLNSISEAMLRPLK</sequence>
<feature type="domain" description="BRCT" evidence="12">
    <location>
        <begin position="539"/>
        <end position="649"/>
    </location>
</feature>
<dbReference type="AlphaFoldDB" id="K3X188"/>
<comment type="subcellular location">
    <subcellularLocation>
        <location evidence="1">Nucleus</location>
    </subcellularLocation>
</comment>
<feature type="compositionally biased region" description="Polar residues" evidence="10">
    <location>
        <begin position="145"/>
        <end position="158"/>
    </location>
</feature>
<dbReference type="SMART" id="SM00184">
    <property type="entry name" value="RING"/>
    <property type="match status" value="1"/>
</dbReference>
<dbReference type="PROSITE" id="PS50172">
    <property type="entry name" value="BRCT"/>
    <property type="match status" value="1"/>
</dbReference>
<dbReference type="InterPro" id="IPR036420">
    <property type="entry name" value="BRCT_dom_sf"/>
</dbReference>
<keyword evidence="6" id="KW-0862">Zinc</keyword>
<evidence type="ECO:0000259" key="12">
    <source>
        <dbReference type="PROSITE" id="PS50172"/>
    </source>
</evidence>
<keyword evidence="7" id="KW-0234">DNA repair</keyword>
<dbReference type="eggNOG" id="KOG4362">
    <property type="taxonomic scope" value="Eukaryota"/>
</dbReference>
<evidence type="ECO:0000256" key="5">
    <source>
        <dbReference type="ARBA" id="ARBA00022771"/>
    </source>
</evidence>
<dbReference type="InterPro" id="IPR031099">
    <property type="entry name" value="BRCA1-associated"/>
</dbReference>
<evidence type="ECO:0000256" key="4">
    <source>
        <dbReference type="ARBA" id="ARBA00022763"/>
    </source>
</evidence>
<keyword evidence="8" id="KW-0539">Nucleus</keyword>
<name>K3X188_GLOUD</name>
<evidence type="ECO:0000256" key="6">
    <source>
        <dbReference type="ARBA" id="ARBA00022833"/>
    </source>
</evidence>
<evidence type="ECO:0000256" key="10">
    <source>
        <dbReference type="SAM" id="MobiDB-lite"/>
    </source>
</evidence>
<reference evidence="13" key="3">
    <citation type="submission" date="2015-02" db="UniProtKB">
        <authorList>
            <consortium name="EnsemblProtists"/>
        </authorList>
    </citation>
    <scope>IDENTIFICATION</scope>
    <source>
        <strain evidence="13">DAOM BR144</strain>
    </source>
</reference>
<dbReference type="GO" id="GO:0005634">
    <property type="term" value="C:nucleus"/>
    <property type="evidence" value="ECO:0007669"/>
    <property type="project" value="UniProtKB-SubCell"/>
</dbReference>
<feature type="region of interest" description="Disordered" evidence="10">
    <location>
        <begin position="325"/>
        <end position="352"/>
    </location>
</feature>
<evidence type="ECO:0000256" key="7">
    <source>
        <dbReference type="ARBA" id="ARBA00023204"/>
    </source>
</evidence>
<keyword evidence="4" id="KW-0227">DNA damage</keyword>
<evidence type="ECO:0000256" key="9">
    <source>
        <dbReference type="PROSITE-ProRule" id="PRU00175"/>
    </source>
</evidence>
<dbReference type="Pfam" id="PF00533">
    <property type="entry name" value="BRCT"/>
    <property type="match status" value="1"/>
</dbReference>
<dbReference type="OMA" id="APAESMC"/>
<dbReference type="GO" id="GO:0000724">
    <property type="term" value="P:double-strand break repair via homologous recombination"/>
    <property type="evidence" value="ECO:0007669"/>
    <property type="project" value="TreeGrafter"/>
</dbReference>
<evidence type="ECO:0000313" key="14">
    <source>
        <dbReference type="Proteomes" id="UP000019132"/>
    </source>
</evidence>
<dbReference type="GO" id="GO:0045944">
    <property type="term" value="P:positive regulation of transcription by RNA polymerase II"/>
    <property type="evidence" value="ECO:0007669"/>
    <property type="project" value="TreeGrafter"/>
</dbReference>
<dbReference type="Proteomes" id="UP000019132">
    <property type="component" value="Unassembled WGS sequence"/>
</dbReference>
<dbReference type="SUPFAM" id="SSF57850">
    <property type="entry name" value="RING/U-box"/>
    <property type="match status" value="1"/>
</dbReference>
<dbReference type="InterPro" id="IPR013083">
    <property type="entry name" value="Znf_RING/FYVE/PHD"/>
</dbReference>
<evidence type="ECO:0000256" key="8">
    <source>
        <dbReference type="ARBA" id="ARBA00023242"/>
    </source>
</evidence>
<feature type="region of interest" description="Disordered" evidence="10">
    <location>
        <begin position="430"/>
        <end position="453"/>
    </location>
</feature>
<dbReference type="InterPro" id="IPR001841">
    <property type="entry name" value="Znf_RING"/>
</dbReference>
<protein>
    <recommendedName>
        <fullName evidence="15">RING-type E3 ubiquitin transferase BRCA1</fullName>
    </recommendedName>
</protein>
<dbReference type="Pfam" id="PF13923">
    <property type="entry name" value="zf-C3HC4_2"/>
    <property type="match status" value="1"/>
</dbReference>
<dbReference type="HOGENOM" id="CLU_022788_0_0_1"/>
<keyword evidence="5 9" id="KW-0863">Zinc-finger</keyword>
<dbReference type="Gene3D" id="3.30.40.10">
    <property type="entry name" value="Zinc/RING finger domain, C3HC4 (zinc finger)"/>
    <property type="match status" value="1"/>
</dbReference>
<dbReference type="PROSITE" id="PS00518">
    <property type="entry name" value="ZF_RING_1"/>
    <property type="match status" value="1"/>
</dbReference>
<dbReference type="VEuPathDB" id="FungiDB:PYU1_G010963"/>
<feature type="region of interest" description="Disordered" evidence="10">
    <location>
        <begin position="114"/>
        <end position="239"/>
    </location>
</feature>
<dbReference type="PROSITE" id="PS50089">
    <property type="entry name" value="ZF_RING_2"/>
    <property type="match status" value="1"/>
</dbReference>
<feature type="domain" description="RING-type" evidence="11">
    <location>
        <begin position="25"/>
        <end position="63"/>
    </location>
</feature>
<dbReference type="PANTHER" id="PTHR13763:SF0">
    <property type="entry name" value="BREAST CANCER TYPE 1 SUSCEPTIBILITY PROTEIN"/>
    <property type="match status" value="1"/>
</dbReference>
<dbReference type="Gene3D" id="3.40.50.10190">
    <property type="entry name" value="BRCT domain"/>
    <property type="match status" value="2"/>
</dbReference>
<organism evidence="13 14">
    <name type="scientific">Globisporangium ultimum (strain ATCC 200006 / CBS 805.95 / DAOM BR144)</name>
    <name type="common">Pythium ultimum</name>
    <dbReference type="NCBI Taxonomy" id="431595"/>
    <lineage>
        <taxon>Eukaryota</taxon>
        <taxon>Sar</taxon>
        <taxon>Stramenopiles</taxon>
        <taxon>Oomycota</taxon>
        <taxon>Peronosporomycetes</taxon>
        <taxon>Pythiales</taxon>
        <taxon>Pythiaceae</taxon>
        <taxon>Globisporangium</taxon>
    </lineage>
</organism>
<evidence type="ECO:0000259" key="11">
    <source>
        <dbReference type="PROSITE" id="PS50089"/>
    </source>
</evidence>
<feature type="compositionally biased region" description="Basic residues" evidence="10">
    <location>
        <begin position="332"/>
        <end position="341"/>
    </location>
</feature>
<dbReference type="GO" id="GO:0008270">
    <property type="term" value="F:zinc ion binding"/>
    <property type="evidence" value="ECO:0007669"/>
    <property type="project" value="UniProtKB-KW"/>
</dbReference>
<keyword evidence="3" id="KW-0677">Repeat</keyword>
<evidence type="ECO:0000256" key="3">
    <source>
        <dbReference type="ARBA" id="ARBA00022737"/>
    </source>
</evidence>
<dbReference type="SMART" id="SM00292">
    <property type="entry name" value="BRCT"/>
    <property type="match status" value="1"/>
</dbReference>
<reference evidence="14" key="1">
    <citation type="journal article" date="2010" name="Genome Biol.">
        <title>Genome sequence of the necrotrophic plant pathogen Pythium ultimum reveals original pathogenicity mechanisms and effector repertoire.</title>
        <authorList>
            <person name="Levesque C.A."/>
            <person name="Brouwer H."/>
            <person name="Cano L."/>
            <person name="Hamilton J.P."/>
            <person name="Holt C."/>
            <person name="Huitema E."/>
            <person name="Raffaele S."/>
            <person name="Robideau G.P."/>
            <person name="Thines M."/>
            <person name="Win J."/>
            <person name="Zerillo M.M."/>
            <person name="Beakes G.W."/>
            <person name="Boore J.L."/>
            <person name="Busam D."/>
            <person name="Dumas B."/>
            <person name="Ferriera S."/>
            <person name="Fuerstenberg S.I."/>
            <person name="Gachon C.M."/>
            <person name="Gaulin E."/>
            <person name="Govers F."/>
            <person name="Grenville-Briggs L."/>
            <person name="Horner N."/>
            <person name="Hostetler J."/>
            <person name="Jiang R.H."/>
            <person name="Johnson J."/>
            <person name="Krajaejun T."/>
            <person name="Lin H."/>
            <person name="Meijer H.J."/>
            <person name="Moore B."/>
            <person name="Morris P."/>
            <person name="Phuntmart V."/>
            <person name="Puiu D."/>
            <person name="Shetty J."/>
            <person name="Stajich J.E."/>
            <person name="Tripathy S."/>
            <person name="Wawra S."/>
            <person name="van West P."/>
            <person name="Whitty B.R."/>
            <person name="Coutinho P.M."/>
            <person name="Henrissat B."/>
            <person name="Martin F."/>
            <person name="Thomas P.D."/>
            <person name="Tyler B.M."/>
            <person name="De Vries R.P."/>
            <person name="Kamoun S."/>
            <person name="Yandell M."/>
            <person name="Tisserat N."/>
            <person name="Buell C.R."/>
        </authorList>
    </citation>
    <scope>NUCLEOTIDE SEQUENCE</scope>
    <source>
        <strain evidence="14">DAOM:BR144</strain>
    </source>
</reference>